<reference evidence="1 2" key="1">
    <citation type="submission" date="2022-06" db="EMBL/GenBank/DDBJ databases">
        <authorList>
            <person name="Xuan X."/>
        </authorList>
    </citation>
    <scope>NUCLEOTIDE SEQUENCE [LARGE SCALE GENOMIC DNA]</scope>
    <source>
        <strain evidence="1 2">2V75</strain>
    </source>
</reference>
<name>A0ABT1AU89_9FLAO</name>
<keyword evidence="2" id="KW-1185">Reference proteome</keyword>
<sequence>MNTRKVFFGILTFGVLLIASCTTDNSDLYENGVDRTKITKGTDAVDRTKITKGTDAVDRTKITKGTDAVDRTKISKGTDGKRKSN</sequence>
<organism evidence="1 2">
    <name type="scientific">Robiginitalea marina</name>
    <dbReference type="NCBI Taxonomy" id="2954105"/>
    <lineage>
        <taxon>Bacteria</taxon>
        <taxon>Pseudomonadati</taxon>
        <taxon>Bacteroidota</taxon>
        <taxon>Flavobacteriia</taxon>
        <taxon>Flavobacteriales</taxon>
        <taxon>Flavobacteriaceae</taxon>
        <taxon>Robiginitalea</taxon>
    </lineage>
</organism>
<dbReference type="RefSeq" id="WP_252739958.1">
    <property type="nucleotide sequence ID" value="NZ_JAMXIB010000001.1"/>
</dbReference>
<dbReference type="PROSITE" id="PS51257">
    <property type="entry name" value="PROKAR_LIPOPROTEIN"/>
    <property type="match status" value="1"/>
</dbReference>
<accession>A0ABT1AU89</accession>
<evidence type="ECO:0008006" key="3">
    <source>
        <dbReference type="Google" id="ProtNLM"/>
    </source>
</evidence>
<protein>
    <recommendedName>
        <fullName evidence="3">Lipoprotein</fullName>
    </recommendedName>
</protein>
<evidence type="ECO:0000313" key="1">
    <source>
        <dbReference type="EMBL" id="MCO5723586.1"/>
    </source>
</evidence>
<dbReference type="Proteomes" id="UP001206312">
    <property type="component" value="Unassembled WGS sequence"/>
</dbReference>
<proteinExistence type="predicted"/>
<dbReference type="EMBL" id="JAMXIB010000001">
    <property type="protein sequence ID" value="MCO5723586.1"/>
    <property type="molecule type" value="Genomic_DNA"/>
</dbReference>
<comment type="caution">
    <text evidence="1">The sequence shown here is derived from an EMBL/GenBank/DDBJ whole genome shotgun (WGS) entry which is preliminary data.</text>
</comment>
<evidence type="ECO:0000313" key="2">
    <source>
        <dbReference type="Proteomes" id="UP001206312"/>
    </source>
</evidence>
<gene>
    <name evidence="1" type="ORF">NG653_01875</name>
</gene>